<evidence type="ECO:0008006" key="3">
    <source>
        <dbReference type="Google" id="ProtNLM"/>
    </source>
</evidence>
<accession>A0A1H4AQJ8</accession>
<dbReference type="PROSITE" id="PS51257">
    <property type="entry name" value="PROKAR_LIPOPROTEIN"/>
    <property type="match status" value="1"/>
</dbReference>
<name>A0A1H4AQJ8_XYLRU</name>
<gene>
    <name evidence="1" type="ORF">SAMN05216462_1318</name>
</gene>
<dbReference type="OrthoDB" id="1081138at2"/>
<sequence>MKEYISLSISIKSLHALLIVAFTFAAVSFASSCSKDNRDCNIMLNYYDESTHLPAATTDSIHRFATKVETYVIKNPEEKANPLYPEIRNNITKAAQAGGIKLIITIDTAWAGDTTIYF</sequence>
<dbReference type="EMBL" id="FNRF01000002">
    <property type="protein sequence ID" value="SEA37992.1"/>
    <property type="molecule type" value="Genomic_DNA"/>
</dbReference>
<protein>
    <recommendedName>
        <fullName evidence="3">Lipoprotein</fullName>
    </recommendedName>
</protein>
<proteinExistence type="predicted"/>
<evidence type="ECO:0000313" key="2">
    <source>
        <dbReference type="Proteomes" id="UP000182257"/>
    </source>
</evidence>
<dbReference type="Proteomes" id="UP000182257">
    <property type="component" value="Unassembled WGS sequence"/>
</dbReference>
<dbReference type="RefSeq" id="WP_139208879.1">
    <property type="nucleotide sequence ID" value="NZ_FNRF01000002.1"/>
</dbReference>
<organism evidence="1 2">
    <name type="scientific">Xylanibacter ruminicola</name>
    <name type="common">Prevotella ruminicola</name>
    <dbReference type="NCBI Taxonomy" id="839"/>
    <lineage>
        <taxon>Bacteria</taxon>
        <taxon>Pseudomonadati</taxon>
        <taxon>Bacteroidota</taxon>
        <taxon>Bacteroidia</taxon>
        <taxon>Bacteroidales</taxon>
        <taxon>Prevotellaceae</taxon>
        <taxon>Xylanibacter</taxon>
    </lineage>
</organism>
<evidence type="ECO:0000313" key="1">
    <source>
        <dbReference type="EMBL" id="SEA37992.1"/>
    </source>
</evidence>
<reference evidence="1 2" key="1">
    <citation type="submission" date="2016-10" db="EMBL/GenBank/DDBJ databases">
        <authorList>
            <person name="de Groot N.N."/>
        </authorList>
    </citation>
    <scope>NUCLEOTIDE SEQUENCE [LARGE SCALE GENOMIC DNA]</scope>
    <source>
        <strain evidence="1 2">D31d</strain>
    </source>
</reference>
<dbReference type="AlphaFoldDB" id="A0A1H4AQJ8"/>